<organism evidence="9 10">
    <name type="scientific">Limobrevibacterium gyesilva</name>
    <dbReference type="NCBI Taxonomy" id="2991712"/>
    <lineage>
        <taxon>Bacteria</taxon>
        <taxon>Pseudomonadati</taxon>
        <taxon>Pseudomonadota</taxon>
        <taxon>Alphaproteobacteria</taxon>
        <taxon>Acetobacterales</taxon>
        <taxon>Acetobacteraceae</taxon>
        <taxon>Limobrevibacterium</taxon>
    </lineage>
</organism>
<dbReference type="RefSeq" id="WP_264716181.1">
    <property type="nucleotide sequence ID" value="NZ_JAPDNT010000033.1"/>
</dbReference>
<dbReference type="PANTHER" id="PTHR43163:SF6">
    <property type="entry name" value="DIPEPTIDE TRANSPORT SYSTEM PERMEASE PROTEIN DPPB-RELATED"/>
    <property type="match status" value="1"/>
</dbReference>
<feature type="transmembrane region" description="Helical" evidence="7">
    <location>
        <begin position="167"/>
        <end position="191"/>
    </location>
</feature>
<comment type="subcellular location">
    <subcellularLocation>
        <location evidence="1 7">Cell membrane</location>
        <topology evidence="1 7">Multi-pass membrane protein</topology>
    </subcellularLocation>
</comment>
<keyword evidence="5 7" id="KW-1133">Transmembrane helix</keyword>
<sequence length="315" mass="33023">MFRLAAIRLLAAVPVLMVVSLVSFGLTLLVPGDMAAEMAGPSATAADLARIRGELGLDRPPLVRMASWYSGLLHGDLGRSVLLNQGVTEAILERLPVTLSLTCLALGLACLAGIPAGLVAAAKARRWPDQAAMGAALVGLSLPDFWLGLVLIWVLGVKLNLMPTGGYVALSADAVGWLRSITLPAGALALTQLGPIARMTRSAALEVADSDFIRTARAKGLTEPRVYARHVLSGALVPILTVVGIGFGLSLGGALVIEQVFSLPGVGRLVIGAVLRRDWPVIQGGLLLTALVFVMVNLIVDLLYLWVDPRLRSNA</sequence>
<accession>A0AA41YRJ4</accession>
<dbReference type="PANTHER" id="PTHR43163">
    <property type="entry name" value="DIPEPTIDE TRANSPORT SYSTEM PERMEASE PROTEIN DPPB-RELATED"/>
    <property type="match status" value="1"/>
</dbReference>
<dbReference type="CDD" id="cd06261">
    <property type="entry name" value="TM_PBP2"/>
    <property type="match status" value="1"/>
</dbReference>
<dbReference type="GO" id="GO:0071916">
    <property type="term" value="F:dipeptide transmembrane transporter activity"/>
    <property type="evidence" value="ECO:0007669"/>
    <property type="project" value="TreeGrafter"/>
</dbReference>
<reference evidence="9" key="2">
    <citation type="submission" date="2022-10" db="EMBL/GenBank/DDBJ databases">
        <authorList>
            <person name="Trinh H.N."/>
        </authorList>
    </citation>
    <scope>NUCLEOTIDE SEQUENCE</scope>
    <source>
        <strain evidence="9">RN2-1</strain>
    </source>
</reference>
<keyword evidence="10" id="KW-1185">Reference proteome</keyword>
<dbReference type="InterPro" id="IPR045621">
    <property type="entry name" value="BPD_transp_1_N"/>
</dbReference>
<keyword evidence="2 7" id="KW-0813">Transport</keyword>
<dbReference type="InterPro" id="IPR000515">
    <property type="entry name" value="MetI-like"/>
</dbReference>
<comment type="caution">
    <text evidence="9">The sequence shown here is derived from an EMBL/GenBank/DDBJ whole genome shotgun (WGS) entry which is preliminary data.</text>
</comment>
<feature type="transmembrane region" description="Helical" evidence="7">
    <location>
        <begin position="134"/>
        <end position="155"/>
    </location>
</feature>
<dbReference type="AlphaFoldDB" id="A0AA41YRJ4"/>
<keyword evidence="6 7" id="KW-0472">Membrane</keyword>
<evidence type="ECO:0000313" key="10">
    <source>
        <dbReference type="Proteomes" id="UP001165679"/>
    </source>
</evidence>
<dbReference type="PROSITE" id="PS50928">
    <property type="entry name" value="ABC_TM1"/>
    <property type="match status" value="1"/>
</dbReference>
<comment type="similarity">
    <text evidence="7">Belongs to the binding-protein-dependent transport system permease family.</text>
</comment>
<evidence type="ECO:0000313" key="9">
    <source>
        <dbReference type="EMBL" id="MCW3477247.1"/>
    </source>
</evidence>
<evidence type="ECO:0000256" key="4">
    <source>
        <dbReference type="ARBA" id="ARBA00022692"/>
    </source>
</evidence>
<feature type="transmembrane region" description="Helical" evidence="7">
    <location>
        <begin position="281"/>
        <end position="307"/>
    </location>
</feature>
<evidence type="ECO:0000256" key="3">
    <source>
        <dbReference type="ARBA" id="ARBA00022475"/>
    </source>
</evidence>
<dbReference type="EMBL" id="JAPDNT010000033">
    <property type="protein sequence ID" value="MCW3477247.1"/>
    <property type="molecule type" value="Genomic_DNA"/>
</dbReference>
<evidence type="ECO:0000256" key="2">
    <source>
        <dbReference type="ARBA" id="ARBA00022448"/>
    </source>
</evidence>
<keyword evidence="3" id="KW-1003">Cell membrane</keyword>
<name>A0AA41YRJ4_9PROT</name>
<dbReference type="Pfam" id="PF00528">
    <property type="entry name" value="BPD_transp_1"/>
    <property type="match status" value="1"/>
</dbReference>
<evidence type="ECO:0000256" key="7">
    <source>
        <dbReference type="RuleBase" id="RU363032"/>
    </source>
</evidence>
<gene>
    <name evidence="9" type="ORF">OL599_21995</name>
</gene>
<keyword evidence="4 7" id="KW-0812">Transmembrane</keyword>
<feature type="transmembrane region" description="Helical" evidence="7">
    <location>
        <begin position="99"/>
        <end position="122"/>
    </location>
</feature>
<dbReference type="SUPFAM" id="SSF161098">
    <property type="entry name" value="MetI-like"/>
    <property type="match status" value="1"/>
</dbReference>
<evidence type="ECO:0000256" key="1">
    <source>
        <dbReference type="ARBA" id="ARBA00004651"/>
    </source>
</evidence>
<dbReference type="GO" id="GO:0005886">
    <property type="term" value="C:plasma membrane"/>
    <property type="evidence" value="ECO:0007669"/>
    <property type="project" value="UniProtKB-SubCell"/>
</dbReference>
<evidence type="ECO:0000256" key="5">
    <source>
        <dbReference type="ARBA" id="ARBA00022989"/>
    </source>
</evidence>
<dbReference type="Pfam" id="PF19300">
    <property type="entry name" value="BPD_transp_1_N"/>
    <property type="match status" value="1"/>
</dbReference>
<protein>
    <submittedName>
        <fullName evidence="9">ABC transporter permease</fullName>
    </submittedName>
</protein>
<feature type="transmembrane region" description="Helical" evidence="7">
    <location>
        <begin position="7"/>
        <end position="30"/>
    </location>
</feature>
<reference evidence="9" key="1">
    <citation type="submission" date="2022-09" db="EMBL/GenBank/DDBJ databases">
        <title>Rhodovastum sp. nov. RN2-1 isolated from soil in Seongnam, South Korea.</title>
        <authorList>
            <person name="Le N.T."/>
        </authorList>
    </citation>
    <scope>NUCLEOTIDE SEQUENCE</scope>
    <source>
        <strain evidence="9">RN2-1</strain>
    </source>
</reference>
<dbReference type="InterPro" id="IPR035906">
    <property type="entry name" value="MetI-like_sf"/>
</dbReference>
<dbReference type="Gene3D" id="1.10.3720.10">
    <property type="entry name" value="MetI-like"/>
    <property type="match status" value="1"/>
</dbReference>
<feature type="domain" description="ABC transmembrane type-1" evidence="8">
    <location>
        <begin position="95"/>
        <end position="304"/>
    </location>
</feature>
<feature type="transmembrane region" description="Helical" evidence="7">
    <location>
        <begin position="235"/>
        <end position="261"/>
    </location>
</feature>
<proteinExistence type="inferred from homology"/>
<evidence type="ECO:0000256" key="6">
    <source>
        <dbReference type="ARBA" id="ARBA00023136"/>
    </source>
</evidence>
<dbReference type="Proteomes" id="UP001165679">
    <property type="component" value="Unassembled WGS sequence"/>
</dbReference>
<evidence type="ECO:0000259" key="8">
    <source>
        <dbReference type="PROSITE" id="PS50928"/>
    </source>
</evidence>